<dbReference type="InterPro" id="IPR005184">
    <property type="entry name" value="DUF306_Meta_HslJ"/>
</dbReference>
<keyword evidence="1" id="KW-0732">Signal</keyword>
<protein>
    <submittedName>
        <fullName evidence="3">META domain-containing protein</fullName>
    </submittedName>
</protein>
<evidence type="ECO:0000259" key="2">
    <source>
        <dbReference type="Pfam" id="PF03724"/>
    </source>
</evidence>
<organism evidence="3">
    <name type="scientific">Halomonas campaniensis</name>
    <dbReference type="NCBI Taxonomy" id="213554"/>
    <lineage>
        <taxon>Bacteria</taxon>
        <taxon>Pseudomonadati</taxon>
        <taxon>Pseudomonadota</taxon>
        <taxon>Gammaproteobacteria</taxon>
        <taxon>Oceanospirillales</taxon>
        <taxon>Halomonadaceae</taxon>
        <taxon>Halomonas</taxon>
    </lineage>
</organism>
<feature type="domain" description="DUF306" evidence="2">
    <location>
        <begin position="44"/>
        <end position="155"/>
    </location>
</feature>
<dbReference type="PANTHER" id="PTHR35535">
    <property type="entry name" value="HEAT SHOCK PROTEIN HSLJ"/>
    <property type="match status" value="1"/>
</dbReference>
<dbReference type="InterPro" id="IPR053147">
    <property type="entry name" value="Hsp_HslJ-like"/>
</dbReference>
<evidence type="ECO:0000313" key="3">
    <source>
        <dbReference type="EMBL" id="HCA03770.1"/>
    </source>
</evidence>
<dbReference type="AlphaFoldDB" id="A0A3D0KKE9"/>
<reference evidence="3" key="1">
    <citation type="journal article" date="2018" name="Nat. Biotechnol.">
        <title>A standardized bacterial taxonomy based on genome phylogeny substantially revises the tree of life.</title>
        <authorList>
            <person name="Parks D.H."/>
            <person name="Chuvochina M."/>
            <person name="Waite D.W."/>
            <person name="Rinke C."/>
            <person name="Skarshewski A."/>
            <person name="Chaumeil P.A."/>
            <person name="Hugenholtz P."/>
        </authorList>
    </citation>
    <scope>NUCLEOTIDE SEQUENCE [LARGE SCALE GENOMIC DNA]</scope>
    <source>
        <strain evidence="3">UBA11284</strain>
    </source>
</reference>
<feature type="signal peptide" evidence="1">
    <location>
        <begin position="1"/>
        <end position="34"/>
    </location>
</feature>
<dbReference type="PANTHER" id="PTHR35535:SF1">
    <property type="entry name" value="HEAT SHOCK PROTEIN HSLJ"/>
    <property type="match status" value="1"/>
</dbReference>
<dbReference type="Gene3D" id="2.40.128.270">
    <property type="match status" value="1"/>
</dbReference>
<dbReference type="InterPro" id="IPR038670">
    <property type="entry name" value="HslJ-like_sf"/>
</dbReference>
<feature type="non-terminal residue" evidence="3">
    <location>
        <position position="1"/>
    </location>
</feature>
<proteinExistence type="predicted"/>
<comment type="caution">
    <text evidence="3">The sequence shown here is derived from an EMBL/GenBank/DDBJ whole genome shotgun (WGS) entry which is preliminary data.</text>
</comment>
<sequence length="160" mass="17704">DFFRASLEKRFMKKLPLIASTLIILLASGCQSHSAPHQAVKPDETLTNTYWKLVTLEGQPIITAENFREPHLVLHEENTRLAGSTGCNNLIGSYRVDGKQIAFEQVGTTMMACPDTQMRNEQAMLSTLNNVDTWQVDGGSLSLKNANGKPVAVFEAVHLY</sequence>
<gene>
    <name evidence="3" type="ORF">DEO68_16770</name>
</gene>
<name>A0A3D0KKE9_9GAMM</name>
<accession>A0A3D0KKE9</accession>
<dbReference type="EMBL" id="DOTR01000098">
    <property type="protein sequence ID" value="HCA03770.1"/>
    <property type="molecule type" value="Genomic_DNA"/>
</dbReference>
<dbReference type="Pfam" id="PF03724">
    <property type="entry name" value="META"/>
    <property type="match status" value="1"/>
</dbReference>
<feature type="chain" id="PRO_5017815409" evidence="1">
    <location>
        <begin position="35"/>
        <end position="160"/>
    </location>
</feature>
<evidence type="ECO:0000256" key="1">
    <source>
        <dbReference type="SAM" id="SignalP"/>
    </source>
</evidence>